<dbReference type="RefSeq" id="WP_283713767.1">
    <property type="nucleotide sequence ID" value="NZ_JASJEW010000006.1"/>
</dbReference>
<dbReference type="EMBL" id="JASJEX010000002">
    <property type="protein sequence ID" value="MDJ1129445.1"/>
    <property type="molecule type" value="Genomic_DNA"/>
</dbReference>
<evidence type="ECO:0000256" key="11">
    <source>
        <dbReference type="RuleBase" id="RU369061"/>
    </source>
</evidence>
<dbReference type="InterPro" id="IPR017583">
    <property type="entry name" value="Tagatose/fructose_Pkinase"/>
</dbReference>
<evidence type="ECO:0000256" key="2">
    <source>
        <dbReference type="ARBA" id="ARBA00012131"/>
    </source>
</evidence>
<comment type="caution">
    <text evidence="13">The sequence shown here is derived from an EMBL/GenBank/DDBJ whole genome shotgun (WGS) entry which is preliminary data.</text>
</comment>
<protein>
    <recommendedName>
        <fullName evidence="3 11">1-phosphofructokinase</fullName>
        <shortName evidence="11">Fru1PK</shortName>
        <ecNumber evidence="2 11">2.7.1.56</ecNumber>
    </recommendedName>
    <alternativeName>
        <fullName evidence="8 11">Fructose 1-phosphate kinase</fullName>
    </alternativeName>
</protein>
<dbReference type="PANTHER" id="PTHR46566:SF2">
    <property type="entry name" value="ATP-DEPENDENT 6-PHOSPHOFRUCTOKINASE ISOZYME 2"/>
    <property type="match status" value="1"/>
</dbReference>
<dbReference type="Pfam" id="PF00294">
    <property type="entry name" value="PfkB"/>
    <property type="match status" value="1"/>
</dbReference>
<dbReference type="EC" id="2.7.1.56" evidence="2 11"/>
<proteinExistence type="inferred from homology"/>
<keyword evidence="4 10" id="KW-0808">Transferase</keyword>
<dbReference type="Gene3D" id="3.40.1190.20">
    <property type="match status" value="1"/>
</dbReference>
<evidence type="ECO:0000256" key="1">
    <source>
        <dbReference type="ARBA" id="ARBA00010688"/>
    </source>
</evidence>
<evidence type="ECO:0000256" key="3">
    <source>
        <dbReference type="ARBA" id="ARBA00013596"/>
    </source>
</evidence>
<dbReference type="InterPro" id="IPR011611">
    <property type="entry name" value="PfkB_dom"/>
</dbReference>
<comment type="catalytic activity">
    <reaction evidence="9 11">
        <text>beta-D-fructose 1-phosphate + ATP = beta-D-fructose 1,6-bisphosphate + ADP + H(+)</text>
        <dbReference type="Rhea" id="RHEA:14213"/>
        <dbReference type="ChEBI" id="CHEBI:15378"/>
        <dbReference type="ChEBI" id="CHEBI:30616"/>
        <dbReference type="ChEBI" id="CHEBI:32966"/>
        <dbReference type="ChEBI" id="CHEBI:138881"/>
        <dbReference type="ChEBI" id="CHEBI:456216"/>
        <dbReference type="EC" id="2.7.1.56"/>
    </reaction>
</comment>
<evidence type="ECO:0000256" key="8">
    <source>
        <dbReference type="ARBA" id="ARBA00032802"/>
    </source>
</evidence>
<keyword evidence="14" id="KW-1185">Reference proteome</keyword>
<dbReference type="SUPFAM" id="SSF53613">
    <property type="entry name" value="Ribokinase-like"/>
    <property type="match status" value="1"/>
</dbReference>
<dbReference type="InterPro" id="IPR029056">
    <property type="entry name" value="Ribokinase-like"/>
</dbReference>
<evidence type="ECO:0000256" key="5">
    <source>
        <dbReference type="ARBA" id="ARBA00022741"/>
    </source>
</evidence>
<dbReference type="InterPro" id="IPR002173">
    <property type="entry name" value="Carboh/pur_kinase_PfkB_CS"/>
</dbReference>
<evidence type="ECO:0000313" key="13">
    <source>
        <dbReference type="EMBL" id="MDJ1129445.1"/>
    </source>
</evidence>
<feature type="domain" description="Carbohydrate kinase PfkB" evidence="12">
    <location>
        <begin position="7"/>
        <end position="291"/>
    </location>
</feature>
<sequence length="307" mass="32008">MIYTVTLNPALDKTVYVDDFELDSVNRVRTHREDPGGKGINVSKVIRALGGDSRALALLGGATGAHIQEMLAEAGVDCWAFEVVGETRTNTKIVDEVRHTNTDVNEPGPTVGRQTLDDMLAVLSDTVEEGDVVVLSGSLPKGAPADTYRTWTLALKEAGAKVFVDADGEAFTLALEAAPSLVKPNEIELGAMLGRKLDTDEKVVEAARELVAQGIERVVVSRGGDGAALVDDGAVVLARSPKVKVGSTVGCGDSVVAALALANQRGLSPQDTMILATATGSANAMMTGTQPAPAQLVVELQPQVELA</sequence>
<dbReference type="PROSITE" id="PS00583">
    <property type="entry name" value="PFKB_KINASES_1"/>
    <property type="match status" value="1"/>
</dbReference>
<dbReference type="PANTHER" id="PTHR46566">
    <property type="entry name" value="1-PHOSPHOFRUCTOKINASE-RELATED"/>
    <property type="match status" value="1"/>
</dbReference>
<evidence type="ECO:0000256" key="4">
    <source>
        <dbReference type="ARBA" id="ARBA00022679"/>
    </source>
</evidence>
<evidence type="ECO:0000256" key="7">
    <source>
        <dbReference type="ARBA" id="ARBA00022840"/>
    </source>
</evidence>
<organism evidence="13 14">
    <name type="scientific">Kribbibacterium absianum</name>
    <dbReference type="NCBI Taxonomy" id="3044210"/>
    <lineage>
        <taxon>Bacteria</taxon>
        <taxon>Bacillati</taxon>
        <taxon>Actinomycetota</taxon>
        <taxon>Coriobacteriia</taxon>
        <taxon>Coriobacteriales</taxon>
        <taxon>Kribbibacteriaceae</taxon>
        <taxon>Kribbibacterium</taxon>
    </lineage>
</organism>
<evidence type="ECO:0000256" key="9">
    <source>
        <dbReference type="ARBA" id="ARBA00047745"/>
    </source>
</evidence>
<gene>
    <name evidence="13" type="primary">pfkB</name>
    <name evidence="13" type="ORF">QJ043_05050</name>
</gene>
<dbReference type="InterPro" id="IPR022463">
    <property type="entry name" value="1-PFruKinase"/>
</dbReference>
<dbReference type="NCBIfam" id="TIGR03168">
    <property type="entry name" value="1-PFK"/>
    <property type="match status" value="1"/>
</dbReference>
<keyword evidence="5 11" id="KW-0547">Nucleotide-binding</keyword>
<dbReference type="GO" id="GO:0008662">
    <property type="term" value="F:1-phosphofructokinase activity"/>
    <property type="evidence" value="ECO:0007669"/>
    <property type="project" value="UniProtKB-EC"/>
</dbReference>
<evidence type="ECO:0000313" key="14">
    <source>
        <dbReference type="Proteomes" id="UP001431693"/>
    </source>
</evidence>
<keyword evidence="7 11" id="KW-0067">ATP-binding</keyword>
<dbReference type="Proteomes" id="UP001431693">
    <property type="component" value="Unassembled WGS sequence"/>
</dbReference>
<dbReference type="NCBIfam" id="TIGR03828">
    <property type="entry name" value="pfkB"/>
    <property type="match status" value="1"/>
</dbReference>
<keyword evidence="6 11" id="KW-0418">Kinase</keyword>
<evidence type="ECO:0000256" key="10">
    <source>
        <dbReference type="PIRNR" id="PIRNR000535"/>
    </source>
</evidence>
<dbReference type="CDD" id="cd01164">
    <property type="entry name" value="FruK_PfkB_like"/>
    <property type="match status" value="1"/>
</dbReference>
<comment type="similarity">
    <text evidence="1 11">Belongs to the carbohydrate kinase PfkB family.</text>
</comment>
<dbReference type="PIRSF" id="PIRSF000535">
    <property type="entry name" value="1PFK/6PFK/LacC"/>
    <property type="match status" value="1"/>
</dbReference>
<reference evidence="13" key="1">
    <citation type="submission" date="2023-05" db="EMBL/GenBank/DDBJ databases">
        <title>[olsenella] sp. nov., isolated from a pig farm feces dump.</title>
        <authorList>
            <person name="Chang Y.-H."/>
        </authorList>
    </citation>
    <scope>NUCLEOTIDE SEQUENCE</scope>
    <source>
        <strain evidence="13">YH-ols2217</strain>
    </source>
</reference>
<evidence type="ECO:0000256" key="6">
    <source>
        <dbReference type="ARBA" id="ARBA00022777"/>
    </source>
</evidence>
<comment type="function">
    <text evidence="11">Catalyzes the ATP-dependent phosphorylation of fructose-l-phosphate to fructose-l,6-bisphosphate.</text>
</comment>
<accession>A0ABT6ZK68</accession>
<name>A0ABT6ZK68_9ACTN</name>
<evidence type="ECO:0000259" key="12">
    <source>
        <dbReference type="Pfam" id="PF00294"/>
    </source>
</evidence>